<organism evidence="1">
    <name type="scientific">uncultured Coleofasciculus sp</name>
    <dbReference type="NCBI Taxonomy" id="1267456"/>
    <lineage>
        <taxon>Bacteria</taxon>
        <taxon>Bacillati</taxon>
        <taxon>Cyanobacteriota</taxon>
        <taxon>Cyanophyceae</taxon>
        <taxon>Coleofasciculales</taxon>
        <taxon>Coleofasciculaceae</taxon>
        <taxon>Coleofasciculus</taxon>
        <taxon>environmental samples</taxon>
    </lineage>
</organism>
<dbReference type="AlphaFoldDB" id="A0A6J4HF50"/>
<dbReference type="EMBL" id="CADCTM010000088">
    <property type="protein sequence ID" value="CAA9221999.1"/>
    <property type="molecule type" value="Genomic_DNA"/>
</dbReference>
<protein>
    <submittedName>
        <fullName evidence="1">Uncharacterized protein</fullName>
    </submittedName>
</protein>
<reference evidence="1" key="1">
    <citation type="submission" date="2020-02" db="EMBL/GenBank/DDBJ databases">
        <authorList>
            <person name="Meier V. D."/>
        </authorList>
    </citation>
    <scope>NUCLEOTIDE SEQUENCE</scope>
    <source>
        <strain evidence="1">AVDCRST_MAG92</strain>
    </source>
</reference>
<name>A0A6J4HF50_9CYAN</name>
<evidence type="ECO:0000313" key="1">
    <source>
        <dbReference type="EMBL" id="CAA9221999.1"/>
    </source>
</evidence>
<proteinExistence type="predicted"/>
<sequence length="55" mass="6136">MGSLKVFATIPATSCYHHAHICDNRYALLECSDITKRWRLHYTESVGGIQASAVL</sequence>
<accession>A0A6J4HF50</accession>
<gene>
    <name evidence="1" type="ORF">AVDCRST_MAG92-615</name>
</gene>